<organism evidence="2 3">
    <name type="scientific">Penicillium diatomitis</name>
    <dbReference type="NCBI Taxonomy" id="2819901"/>
    <lineage>
        <taxon>Eukaryota</taxon>
        <taxon>Fungi</taxon>
        <taxon>Dikarya</taxon>
        <taxon>Ascomycota</taxon>
        <taxon>Pezizomycotina</taxon>
        <taxon>Eurotiomycetes</taxon>
        <taxon>Eurotiomycetidae</taxon>
        <taxon>Eurotiales</taxon>
        <taxon>Aspergillaceae</taxon>
        <taxon>Penicillium</taxon>
    </lineage>
</organism>
<dbReference type="GeneID" id="81626388"/>
<proteinExistence type="predicted"/>
<comment type="caution">
    <text evidence="2">The sequence shown here is derived from an EMBL/GenBank/DDBJ whole genome shotgun (WGS) entry which is preliminary data.</text>
</comment>
<evidence type="ECO:0000256" key="1">
    <source>
        <dbReference type="SAM" id="MobiDB-lite"/>
    </source>
</evidence>
<gene>
    <name evidence="2" type="ORF">N7539_006537</name>
</gene>
<evidence type="ECO:0000313" key="2">
    <source>
        <dbReference type="EMBL" id="KAJ5483091.1"/>
    </source>
</evidence>
<feature type="compositionally biased region" description="Polar residues" evidence="1">
    <location>
        <begin position="75"/>
        <end position="97"/>
    </location>
</feature>
<sequence length="115" mass="12699">MWCCWYVKLARRDIQGGSRICLVTSATPRALVWTRESTVTPESSSPVQMGRPEAQTDRSWHRWLTAPKTLGKPSRNAQFTSQTALAGTRSQSLSSVASLVHAQSPGGRRREGRSS</sequence>
<reference evidence="2" key="2">
    <citation type="journal article" date="2023" name="IMA Fungus">
        <title>Comparative genomic study of the Penicillium genus elucidates a diverse pangenome and 15 lateral gene transfer events.</title>
        <authorList>
            <person name="Petersen C."/>
            <person name="Sorensen T."/>
            <person name="Nielsen M.R."/>
            <person name="Sondergaard T.E."/>
            <person name="Sorensen J.L."/>
            <person name="Fitzpatrick D.A."/>
            <person name="Frisvad J.C."/>
            <person name="Nielsen K.L."/>
        </authorList>
    </citation>
    <scope>NUCLEOTIDE SEQUENCE</scope>
    <source>
        <strain evidence="2">IBT 30728</strain>
    </source>
</reference>
<protein>
    <submittedName>
        <fullName evidence="2">Uncharacterized protein</fullName>
    </submittedName>
</protein>
<evidence type="ECO:0000313" key="3">
    <source>
        <dbReference type="Proteomes" id="UP001148312"/>
    </source>
</evidence>
<keyword evidence="3" id="KW-1185">Reference proteome</keyword>
<feature type="region of interest" description="Disordered" evidence="1">
    <location>
        <begin position="36"/>
        <end position="115"/>
    </location>
</feature>
<dbReference type="EMBL" id="JAPWDQ010000008">
    <property type="protein sequence ID" value="KAJ5483091.1"/>
    <property type="molecule type" value="Genomic_DNA"/>
</dbReference>
<dbReference type="RefSeq" id="XP_056789063.1">
    <property type="nucleotide sequence ID" value="XM_056936139.1"/>
</dbReference>
<accession>A0A9W9X3C9</accession>
<dbReference type="Proteomes" id="UP001148312">
    <property type="component" value="Unassembled WGS sequence"/>
</dbReference>
<feature type="compositionally biased region" description="Polar residues" evidence="1">
    <location>
        <begin position="36"/>
        <end position="47"/>
    </location>
</feature>
<dbReference type="AlphaFoldDB" id="A0A9W9X3C9"/>
<name>A0A9W9X3C9_9EURO</name>
<reference evidence="2" key="1">
    <citation type="submission" date="2022-12" db="EMBL/GenBank/DDBJ databases">
        <authorList>
            <person name="Petersen C."/>
        </authorList>
    </citation>
    <scope>NUCLEOTIDE SEQUENCE</scope>
    <source>
        <strain evidence="2">IBT 30728</strain>
    </source>
</reference>